<proteinExistence type="predicted"/>
<dbReference type="Proteomes" id="UP000706333">
    <property type="component" value="Unassembled WGS sequence"/>
</dbReference>
<dbReference type="EMBL" id="NHSD01000331">
    <property type="protein sequence ID" value="MBK5928905.1"/>
    <property type="molecule type" value="Genomic_DNA"/>
</dbReference>
<evidence type="ECO:0000256" key="1">
    <source>
        <dbReference type="SAM" id="Phobius"/>
    </source>
</evidence>
<protein>
    <submittedName>
        <fullName evidence="2">Uncharacterized protein</fullName>
    </submittedName>
</protein>
<name>A0A934WJ81_9RHOB</name>
<reference evidence="2" key="2">
    <citation type="journal article" date="2020" name="Microorganisms">
        <title>Osmotic Adaptation and Compatible Solute Biosynthesis of Phototrophic Bacteria as Revealed from Genome Analyses.</title>
        <authorList>
            <person name="Imhoff J.F."/>
            <person name="Rahn T."/>
            <person name="Kunzel S."/>
            <person name="Keller A."/>
            <person name="Neulinger S.C."/>
        </authorList>
    </citation>
    <scope>NUCLEOTIDE SEQUENCE</scope>
    <source>
        <strain evidence="2">LMG 28126</strain>
    </source>
</reference>
<keyword evidence="1" id="KW-1133">Transmembrane helix</keyword>
<organism evidence="2 3">
    <name type="scientific">Rhodobaculum claviforme</name>
    <dbReference type="NCBI Taxonomy" id="1549854"/>
    <lineage>
        <taxon>Bacteria</taxon>
        <taxon>Pseudomonadati</taxon>
        <taxon>Pseudomonadota</taxon>
        <taxon>Alphaproteobacteria</taxon>
        <taxon>Rhodobacterales</taxon>
        <taxon>Paracoccaceae</taxon>
        <taxon>Rhodobaculum</taxon>
    </lineage>
</organism>
<evidence type="ECO:0000313" key="3">
    <source>
        <dbReference type="Proteomes" id="UP000706333"/>
    </source>
</evidence>
<keyword evidence="1" id="KW-0472">Membrane</keyword>
<dbReference type="RefSeq" id="WP_201158668.1">
    <property type="nucleotide sequence ID" value="NZ_NHSD01000331.1"/>
</dbReference>
<accession>A0A934WJ81</accession>
<keyword evidence="3" id="KW-1185">Reference proteome</keyword>
<dbReference type="AlphaFoldDB" id="A0A934WJ81"/>
<reference evidence="2" key="1">
    <citation type="submission" date="2017-05" db="EMBL/GenBank/DDBJ databases">
        <authorList>
            <person name="Imhoff J.F."/>
            <person name="Rahn T."/>
            <person name="Kuenzel S."/>
            <person name="Neulinger S.C."/>
        </authorList>
    </citation>
    <scope>NUCLEOTIDE SEQUENCE</scope>
    <source>
        <strain evidence="2">LMG 28126</strain>
    </source>
</reference>
<keyword evidence="1" id="KW-0812">Transmembrane</keyword>
<evidence type="ECO:0000313" key="2">
    <source>
        <dbReference type="EMBL" id="MBK5928905.1"/>
    </source>
</evidence>
<feature type="transmembrane region" description="Helical" evidence="1">
    <location>
        <begin position="29"/>
        <end position="48"/>
    </location>
</feature>
<sequence length="71" mass="7614">MEVLVFIVLAALTVIPLMKLLPLFDINPYWSLVVIVPLGLIVLLWVMAARIDRLTGAGNGTGSGPAKGRND</sequence>
<gene>
    <name evidence="2" type="ORF">CCR87_16455</name>
</gene>
<comment type="caution">
    <text evidence="2">The sequence shown here is derived from an EMBL/GenBank/DDBJ whole genome shotgun (WGS) entry which is preliminary data.</text>
</comment>